<evidence type="ECO:0000313" key="3">
    <source>
        <dbReference type="EMBL" id="TKR64007.1"/>
    </source>
</evidence>
<comment type="caution">
    <text evidence="3">The sequence shown here is derived from an EMBL/GenBank/DDBJ whole genome shotgun (WGS) entry which is preliminary data.</text>
</comment>
<gene>
    <name evidence="3" type="ORF">L596_024607</name>
</gene>
<dbReference type="Gene3D" id="2.40.10.10">
    <property type="entry name" value="Trypsin-like serine proteases"/>
    <property type="match status" value="1"/>
</dbReference>
<dbReference type="AlphaFoldDB" id="A0A4U5M569"/>
<sequence>MRTLFVLFTLLVASSGVPLQCFAAPHVEQIFSELARFPRPRGGDSGGPIQVYSNGQLYQPAGLKSFGSAVPQYVQHNQEQYPSVFKRLASYCQFMTQYARGAYRSGSVGGGGGGSPGGPGGPPEDVAAEEAAADSEEAAATLLLPFPRL</sequence>
<dbReference type="InterPro" id="IPR043504">
    <property type="entry name" value="Peptidase_S1_PA_chymotrypsin"/>
</dbReference>
<proteinExistence type="predicted"/>
<dbReference type="EMBL" id="AZBU02000009">
    <property type="protein sequence ID" value="TKR64007.1"/>
    <property type="molecule type" value="Genomic_DNA"/>
</dbReference>
<feature type="chain" id="PRO_5020714724" description="Peptidase S1 domain-containing protein" evidence="2">
    <location>
        <begin position="17"/>
        <end position="149"/>
    </location>
</feature>
<evidence type="ECO:0000256" key="2">
    <source>
        <dbReference type="SAM" id="SignalP"/>
    </source>
</evidence>
<keyword evidence="2" id="KW-0732">Signal</keyword>
<feature type="region of interest" description="Disordered" evidence="1">
    <location>
        <begin position="105"/>
        <end position="134"/>
    </location>
</feature>
<dbReference type="Proteomes" id="UP000298663">
    <property type="component" value="Unassembled WGS sequence"/>
</dbReference>
<dbReference type="SUPFAM" id="SSF50494">
    <property type="entry name" value="Trypsin-like serine proteases"/>
    <property type="match status" value="1"/>
</dbReference>
<accession>A0A4U5M569</accession>
<evidence type="ECO:0000313" key="4">
    <source>
        <dbReference type="Proteomes" id="UP000298663"/>
    </source>
</evidence>
<evidence type="ECO:0000256" key="1">
    <source>
        <dbReference type="SAM" id="MobiDB-lite"/>
    </source>
</evidence>
<name>A0A4U5M569_STECR</name>
<feature type="compositionally biased region" description="Gly residues" evidence="1">
    <location>
        <begin position="107"/>
        <end position="118"/>
    </location>
</feature>
<reference evidence="3 4" key="1">
    <citation type="journal article" date="2015" name="Genome Biol.">
        <title>Comparative genomics of Steinernema reveals deeply conserved gene regulatory networks.</title>
        <authorList>
            <person name="Dillman A.R."/>
            <person name="Macchietto M."/>
            <person name="Porter C.F."/>
            <person name="Rogers A."/>
            <person name="Williams B."/>
            <person name="Antoshechkin I."/>
            <person name="Lee M.M."/>
            <person name="Goodwin Z."/>
            <person name="Lu X."/>
            <person name="Lewis E.E."/>
            <person name="Goodrich-Blair H."/>
            <person name="Stock S.P."/>
            <person name="Adams B.J."/>
            <person name="Sternberg P.W."/>
            <person name="Mortazavi A."/>
        </authorList>
    </citation>
    <scope>NUCLEOTIDE SEQUENCE [LARGE SCALE GENOMIC DNA]</scope>
    <source>
        <strain evidence="3 4">ALL</strain>
    </source>
</reference>
<reference evidence="3 4" key="2">
    <citation type="journal article" date="2019" name="G3 (Bethesda)">
        <title>Hybrid Assembly of the Genome of the Entomopathogenic Nematode Steinernema carpocapsae Identifies the X-Chromosome.</title>
        <authorList>
            <person name="Serra L."/>
            <person name="Macchietto M."/>
            <person name="Macias-Munoz A."/>
            <person name="McGill C.J."/>
            <person name="Rodriguez I.M."/>
            <person name="Rodriguez B."/>
            <person name="Murad R."/>
            <person name="Mortazavi A."/>
        </authorList>
    </citation>
    <scope>NUCLEOTIDE SEQUENCE [LARGE SCALE GENOMIC DNA]</scope>
    <source>
        <strain evidence="3 4">ALL</strain>
    </source>
</reference>
<evidence type="ECO:0008006" key="5">
    <source>
        <dbReference type="Google" id="ProtNLM"/>
    </source>
</evidence>
<keyword evidence="4" id="KW-1185">Reference proteome</keyword>
<dbReference type="InterPro" id="IPR009003">
    <property type="entry name" value="Peptidase_S1_PA"/>
</dbReference>
<feature type="signal peptide" evidence="2">
    <location>
        <begin position="1"/>
        <end position="16"/>
    </location>
</feature>
<organism evidence="3 4">
    <name type="scientific">Steinernema carpocapsae</name>
    <name type="common">Entomopathogenic nematode</name>
    <dbReference type="NCBI Taxonomy" id="34508"/>
    <lineage>
        <taxon>Eukaryota</taxon>
        <taxon>Metazoa</taxon>
        <taxon>Ecdysozoa</taxon>
        <taxon>Nematoda</taxon>
        <taxon>Chromadorea</taxon>
        <taxon>Rhabditida</taxon>
        <taxon>Tylenchina</taxon>
        <taxon>Panagrolaimomorpha</taxon>
        <taxon>Strongyloidoidea</taxon>
        <taxon>Steinernematidae</taxon>
        <taxon>Steinernema</taxon>
    </lineage>
</organism>
<protein>
    <recommendedName>
        <fullName evidence="5">Peptidase S1 domain-containing protein</fullName>
    </recommendedName>
</protein>